<keyword evidence="8 10" id="KW-1133">Transmembrane helix</keyword>
<reference evidence="13 14" key="1">
    <citation type="submission" date="2016-11" db="EMBL/GenBank/DDBJ databases">
        <authorList>
            <person name="Varghese N."/>
            <person name="Submissions S."/>
        </authorList>
    </citation>
    <scope>NUCLEOTIDE SEQUENCE [LARGE SCALE GENOMIC DNA]</scope>
    <source>
        <strain evidence="13 14">DSM 21988</strain>
    </source>
</reference>
<feature type="domain" description="Histidine kinase" evidence="11">
    <location>
        <begin position="245"/>
        <end position="459"/>
    </location>
</feature>
<accession>A0ABY1I3R1</accession>
<dbReference type="SUPFAM" id="SSF158472">
    <property type="entry name" value="HAMP domain-like"/>
    <property type="match status" value="1"/>
</dbReference>
<dbReference type="Proteomes" id="UP000184290">
    <property type="component" value="Unassembled WGS sequence"/>
</dbReference>
<evidence type="ECO:0000313" key="13">
    <source>
        <dbReference type="EMBL" id="SHI56420.1"/>
    </source>
</evidence>
<dbReference type="Pfam" id="PF02518">
    <property type="entry name" value="HATPase_c"/>
    <property type="match status" value="1"/>
</dbReference>
<feature type="domain" description="HAMP" evidence="12">
    <location>
        <begin position="187"/>
        <end position="237"/>
    </location>
</feature>
<keyword evidence="4" id="KW-0597">Phosphoprotein</keyword>
<evidence type="ECO:0000259" key="12">
    <source>
        <dbReference type="PROSITE" id="PS50885"/>
    </source>
</evidence>
<dbReference type="SUPFAM" id="SSF55874">
    <property type="entry name" value="ATPase domain of HSP90 chaperone/DNA topoisomerase II/histidine kinase"/>
    <property type="match status" value="1"/>
</dbReference>
<dbReference type="EMBL" id="FQZC01000001">
    <property type="protein sequence ID" value="SHI56420.1"/>
    <property type="molecule type" value="Genomic_DNA"/>
</dbReference>
<dbReference type="InterPro" id="IPR050428">
    <property type="entry name" value="TCS_sensor_his_kinase"/>
</dbReference>
<evidence type="ECO:0000256" key="5">
    <source>
        <dbReference type="ARBA" id="ARBA00022679"/>
    </source>
</evidence>
<dbReference type="Pfam" id="PF00672">
    <property type="entry name" value="HAMP"/>
    <property type="match status" value="1"/>
</dbReference>
<evidence type="ECO:0000256" key="6">
    <source>
        <dbReference type="ARBA" id="ARBA00022692"/>
    </source>
</evidence>
<dbReference type="GO" id="GO:0016301">
    <property type="term" value="F:kinase activity"/>
    <property type="evidence" value="ECO:0007669"/>
    <property type="project" value="UniProtKB-KW"/>
</dbReference>
<keyword evidence="14" id="KW-1185">Reference proteome</keyword>
<organism evidence="13 14">
    <name type="scientific">Aureimonas altamirensis DSM 21988</name>
    <dbReference type="NCBI Taxonomy" id="1121026"/>
    <lineage>
        <taxon>Bacteria</taxon>
        <taxon>Pseudomonadati</taxon>
        <taxon>Pseudomonadota</taxon>
        <taxon>Alphaproteobacteria</taxon>
        <taxon>Hyphomicrobiales</taxon>
        <taxon>Aurantimonadaceae</taxon>
        <taxon>Aureimonas</taxon>
    </lineage>
</organism>
<gene>
    <name evidence="13" type="ORF">SAMN02745911_0524</name>
</gene>
<dbReference type="InterPro" id="IPR005467">
    <property type="entry name" value="His_kinase_dom"/>
</dbReference>
<dbReference type="PROSITE" id="PS50885">
    <property type="entry name" value="HAMP"/>
    <property type="match status" value="1"/>
</dbReference>
<protein>
    <recommendedName>
        <fullName evidence="3">histidine kinase</fullName>
        <ecNumber evidence="3">2.7.13.3</ecNumber>
    </recommendedName>
</protein>
<feature type="transmembrane region" description="Helical" evidence="10">
    <location>
        <begin position="159"/>
        <end position="182"/>
    </location>
</feature>
<dbReference type="InterPro" id="IPR036097">
    <property type="entry name" value="HisK_dim/P_sf"/>
</dbReference>
<dbReference type="InterPro" id="IPR003661">
    <property type="entry name" value="HisK_dim/P_dom"/>
</dbReference>
<dbReference type="Pfam" id="PF00512">
    <property type="entry name" value="HisKA"/>
    <property type="match status" value="1"/>
</dbReference>
<dbReference type="Gene3D" id="6.10.340.10">
    <property type="match status" value="1"/>
</dbReference>
<dbReference type="SMART" id="SM00304">
    <property type="entry name" value="HAMP"/>
    <property type="match status" value="1"/>
</dbReference>
<keyword evidence="7 13" id="KW-0418">Kinase</keyword>
<comment type="catalytic activity">
    <reaction evidence="1">
        <text>ATP + protein L-histidine = ADP + protein N-phospho-L-histidine.</text>
        <dbReference type="EC" id="2.7.13.3"/>
    </reaction>
</comment>
<dbReference type="PANTHER" id="PTHR45436:SF8">
    <property type="entry name" value="HISTIDINE KINASE"/>
    <property type="match status" value="1"/>
</dbReference>
<dbReference type="Gene3D" id="1.10.287.130">
    <property type="match status" value="1"/>
</dbReference>
<dbReference type="Gene3D" id="3.30.565.10">
    <property type="entry name" value="Histidine kinase-like ATPase, C-terminal domain"/>
    <property type="match status" value="1"/>
</dbReference>
<evidence type="ECO:0000256" key="8">
    <source>
        <dbReference type="ARBA" id="ARBA00022989"/>
    </source>
</evidence>
<dbReference type="PANTHER" id="PTHR45436">
    <property type="entry name" value="SENSOR HISTIDINE KINASE YKOH"/>
    <property type="match status" value="1"/>
</dbReference>
<evidence type="ECO:0000256" key="7">
    <source>
        <dbReference type="ARBA" id="ARBA00022777"/>
    </source>
</evidence>
<evidence type="ECO:0000259" key="11">
    <source>
        <dbReference type="PROSITE" id="PS50109"/>
    </source>
</evidence>
<comment type="subcellular location">
    <subcellularLocation>
        <location evidence="2">Membrane</location>
    </subcellularLocation>
</comment>
<evidence type="ECO:0000256" key="4">
    <source>
        <dbReference type="ARBA" id="ARBA00022553"/>
    </source>
</evidence>
<dbReference type="InterPro" id="IPR003594">
    <property type="entry name" value="HATPase_dom"/>
</dbReference>
<dbReference type="SUPFAM" id="SSF47384">
    <property type="entry name" value="Homodimeric domain of signal transducing histidine kinase"/>
    <property type="match status" value="1"/>
</dbReference>
<keyword evidence="6 10" id="KW-0812">Transmembrane</keyword>
<dbReference type="EC" id="2.7.13.3" evidence="3"/>
<dbReference type="InterPro" id="IPR003660">
    <property type="entry name" value="HAMP_dom"/>
</dbReference>
<comment type="caution">
    <text evidence="13">The sequence shown here is derived from an EMBL/GenBank/DDBJ whole genome shotgun (WGS) entry which is preliminary data.</text>
</comment>
<evidence type="ECO:0000256" key="2">
    <source>
        <dbReference type="ARBA" id="ARBA00004370"/>
    </source>
</evidence>
<evidence type="ECO:0000256" key="1">
    <source>
        <dbReference type="ARBA" id="ARBA00000085"/>
    </source>
</evidence>
<dbReference type="SMART" id="SM00387">
    <property type="entry name" value="HATPase_c"/>
    <property type="match status" value="1"/>
</dbReference>
<evidence type="ECO:0000256" key="10">
    <source>
        <dbReference type="SAM" id="Phobius"/>
    </source>
</evidence>
<dbReference type="CDD" id="cd06225">
    <property type="entry name" value="HAMP"/>
    <property type="match status" value="1"/>
</dbReference>
<dbReference type="SMART" id="SM00388">
    <property type="entry name" value="HisKA"/>
    <property type="match status" value="1"/>
</dbReference>
<name>A0ABY1I3R1_9HYPH</name>
<sequence length="481" mass="52409">MFRTLAFRFAGTYALIFTLFVSMILGVVYIVATQEIRGISEREIQYDMQALRSAYDTGGISQLSLAISEHAEGAPGDDFYLLAENGRMIAGNIPKDVWHEGWQEMRLPHAIVQADQDLKDAAAMNSDDEVRLFSFGETMGPYQVLAGRNSHILHETQEIVLFCLLVGSVAIAIGALVTGFALSREPAARVNAILALTRQVTSGRFDGRLPVRRRGDEIDRLAEHINVMLARIERLMDSLRQVSTDIAHDLRTPLARLRQRLDRLQAHPPTPSEFDAAMDGAIAEADGIIETFNALLRIAQVEAGVRRERFRTTDLSALTARICDIYADVAADAGHTLTFDTDSALQVSGDPDLLTQMMANLIENAINHAPAPARIAVTLRGQADGPVLWRIEDDGPGIPEAERGNVFRRLYRLNSSRSTPGNGLGLSMVAAIADLHRATVRLDDAAPGLRVSLRFDGLVDEDGGAGRNPLAVDDGNIGKAG</sequence>
<evidence type="ECO:0000256" key="3">
    <source>
        <dbReference type="ARBA" id="ARBA00012438"/>
    </source>
</evidence>
<dbReference type="PROSITE" id="PS50109">
    <property type="entry name" value="HIS_KIN"/>
    <property type="match status" value="1"/>
</dbReference>
<keyword evidence="10" id="KW-0472">Membrane</keyword>
<evidence type="ECO:0000313" key="14">
    <source>
        <dbReference type="Proteomes" id="UP000184290"/>
    </source>
</evidence>
<feature type="transmembrane region" description="Helical" evidence="10">
    <location>
        <begin position="12"/>
        <end position="32"/>
    </location>
</feature>
<dbReference type="CDD" id="cd00082">
    <property type="entry name" value="HisKA"/>
    <property type="match status" value="1"/>
</dbReference>
<evidence type="ECO:0000256" key="9">
    <source>
        <dbReference type="ARBA" id="ARBA00023012"/>
    </source>
</evidence>
<dbReference type="InterPro" id="IPR036890">
    <property type="entry name" value="HATPase_C_sf"/>
</dbReference>
<keyword evidence="5" id="KW-0808">Transferase</keyword>
<proteinExistence type="predicted"/>
<keyword evidence="9" id="KW-0902">Two-component regulatory system</keyword>